<dbReference type="RefSeq" id="WP_004661726.1">
    <property type="nucleotide sequence ID" value="NZ_BMDV01000002.1"/>
</dbReference>
<sequence length="311" mass="34013">MAIQFYLTNAGKNAVLNAASIGLNVSLRHIAIGSGKYDPSNPMSLTNTALVSEIERYPLNGGSVEPNSQTLRFIANIEPSQTADGYEIGLITDQGVLFAIAATTFNTPLIRLVANIVSIISLGMLLTNIDISNLKISIDPSTPIMVALMNQHLEHNNPHPQYALISALKNALDRIEVLENRIVEDIKIGDIYVTTNNFANSDEVAAHKKYGKWGRIAEGKTLVGLSTNLSDPSWTRIVGTEYGEYTHKLTIDEMPKHEHEFPSQQQDNYDNSAVTNTSDNGNRFKTSSAGGDQPHNNVQPSKVVGMWLRIA</sequence>
<dbReference type="Proteomes" id="UP000013190">
    <property type="component" value="Unassembled WGS sequence"/>
</dbReference>
<dbReference type="GeneID" id="92836938"/>
<feature type="compositionally biased region" description="Polar residues" evidence="1">
    <location>
        <begin position="262"/>
        <end position="300"/>
    </location>
</feature>
<organism evidence="4 5">
    <name type="scientific">Acinetobacter modestus</name>
    <dbReference type="NCBI Taxonomy" id="1776740"/>
    <lineage>
        <taxon>Bacteria</taxon>
        <taxon>Pseudomonadati</taxon>
        <taxon>Pseudomonadota</taxon>
        <taxon>Gammaproteobacteria</taxon>
        <taxon>Moraxellales</taxon>
        <taxon>Moraxellaceae</taxon>
        <taxon>Acinetobacter</taxon>
    </lineage>
</organism>
<evidence type="ECO:0000259" key="2">
    <source>
        <dbReference type="Pfam" id="PF12571"/>
    </source>
</evidence>
<dbReference type="Pfam" id="PF21939">
    <property type="entry name" value="Gp10_C"/>
    <property type="match status" value="1"/>
</dbReference>
<name>A0ABP2TXT5_9GAMM</name>
<feature type="domain" description="Baseplate structural protein Gp10 C-terminal" evidence="3">
    <location>
        <begin position="187"/>
        <end position="310"/>
    </location>
</feature>
<dbReference type="EMBL" id="APOJ01000023">
    <property type="protein sequence ID" value="ENU27077.1"/>
    <property type="molecule type" value="Genomic_DNA"/>
</dbReference>
<evidence type="ECO:0000313" key="4">
    <source>
        <dbReference type="EMBL" id="ENU27077.1"/>
    </source>
</evidence>
<dbReference type="Pfam" id="PF12571">
    <property type="entry name" value="Phage_tail_fib"/>
    <property type="match status" value="1"/>
</dbReference>
<protein>
    <recommendedName>
        <fullName evidence="6">Phage tail protein</fullName>
    </recommendedName>
</protein>
<proteinExistence type="predicted"/>
<evidence type="ECO:0000259" key="3">
    <source>
        <dbReference type="Pfam" id="PF21939"/>
    </source>
</evidence>
<keyword evidence="5" id="KW-1185">Reference proteome</keyword>
<reference evidence="5" key="1">
    <citation type="submission" date="2013-02" db="EMBL/GenBank/DDBJ databases">
        <title>The Genome Sequence of Acinetobacter sp. NIPH 236.</title>
        <authorList>
            <consortium name="The Broad Institute Genome Sequencing Platform"/>
            <consortium name="The Broad Institute Genome Sequencing Center for Infectious Disease"/>
            <person name="Cerqueira G."/>
            <person name="Feldgarden M."/>
            <person name="Courvalin P."/>
            <person name="Perichon B."/>
            <person name="Grillot-Courvalin C."/>
            <person name="Clermont D."/>
            <person name="Rocha E."/>
            <person name="Yoon E.-J."/>
            <person name="Nemec A."/>
            <person name="Walker B."/>
            <person name="Young S.K."/>
            <person name="Zeng Q."/>
            <person name="Gargeya S."/>
            <person name="Fitzgerald M."/>
            <person name="Haas B."/>
            <person name="Abouelleil A."/>
            <person name="Alvarado L."/>
            <person name="Arachchi H.M."/>
            <person name="Berlin A.M."/>
            <person name="Chapman S.B."/>
            <person name="Dewar J."/>
            <person name="Goldberg J."/>
            <person name="Griggs A."/>
            <person name="Gujja S."/>
            <person name="Hansen M."/>
            <person name="Howarth C."/>
            <person name="Imamovic A."/>
            <person name="Larimer J."/>
            <person name="McCowan C."/>
            <person name="Murphy C."/>
            <person name="Neiman D."/>
            <person name="Pearson M."/>
            <person name="Priest M."/>
            <person name="Roberts A."/>
            <person name="Saif S."/>
            <person name="Shea T."/>
            <person name="Sisk P."/>
            <person name="Sykes S."/>
            <person name="Wortman J."/>
            <person name="Nusbaum C."/>
            <person name="Birren B."/>
        </authorList>
    </citation>
    <scope>NUCLEOTIDE SEQUENCE [LARGE SCALE GENOMIC DNA]</scope>
    <source>
        <strain evidence="5">NIPH 236</strain>
    </source>
</reference>
<evidence type="ECO:0000313" key="5">
    <source>
        <dbReference type="Proteomes" id="UP000013190"/>
    </source>
</evidence>
<feature type="region of interest" description="Disordered" evidence="1">
    <location>
        <begin position="258"/>
        <end position="301"/>
    </location>
</feature>
<dbReference type="InterPro" id="IPR053827">
    <property type="entry name" value="Gp10_C"/>
</dbReference>
<comment type="caution">
    <text evidence="4">The sequence shown here is derived from an EMBL/GenBank/DDBJ whole genome shotgun (WGS) entry which is preliminary data.</text>
</comment>
<dbReference type="InterPro" id="IPR022225">
    <property type="entry name" value="Phage_tail_fibre_N"/>
</dbReference>
<accession>A0ABP2TXT5</accession>
<evidence type="ECO:0000256" key="1">
    <source>
        <dbReference type="SAM" id="MobiDB-lite"/>
    </source>
</evidence>
<feature type="domain" description="Phage tail fibre protein N-terminal" evidence="2">
    <location>
        <begin position="5"/>
        <end position="142"/>
    </location>
</feature>
<dbReference type="SUPFAM" id="SSF88874">
    <property type="entry name" value="Receptor-binding domain of short tail fibre protein gp12"/>
    <property type="match status" value="1"/>
</dbReference>
<gene>
    <name evidence="4" type="ORF">F992_01682</name>
</gene>
<evidence type="ECO:0008006" key="6">
    <source>
        <dbReference type="Google" id="ProtNLM"/>
    </source>
</evidence>
<reference evidence="4 5" key="2">
    <citation type="journal article" date="2016" name="Int. J. Syst. Evol. Microbiol.">
        <title>Taxonomy of haemolytic and/or proteolytic strains of the genus Acinetobacter with the proposal of Acinetobacter courvalinii sp. nov. (genomic species 14 sensu Bouvet &amp; Jeanjean), Acinetobacter dispersus sp. nov. (genomic species 17), Acinetobacter modestus sp. nov., Acinetobacter proteolyticus sp. nov. and Acinetobacter vivianii sp. nov.</title>
        <authorList>
            <person name="Nemec A."/>
            <person name="Radolfova-Krizova L."/>
            <person name="Maixnerova M."/>
            <person name="Vrestiakova E."/>
            <person name="Jezek P."/>
            <person name="Sedo O."/>
        </authorList>
    </citation>
    <scope>NUCLEOTIDE SEQUENCE [LARGE SCALE GENOMIC DNA]</scope>
    <source>
        <strain evidence="4 5">NIPH 236</strain>
    </source>
</reference>